<keyword evidence="3" id="KW-1185">Reference proteome</keyword>
<reference evidence="2 3" key="1">
    <citation type="submission" date="2020-08" db="EMBL/GenBank/DDBJ databases">
        <title>Plant Genome Project.</title>
        <authorList>
            <person name="Zhang R.-G."/>
        </authorList>
    </citation>
    <scope>NUCLEOTIDE SEQUENCE [LARGE SCALE GENOMIC DNA]</scope>
    <source>
        <tissue evidence="2">Rhizome</tissue>
    </source>
</reference>
<protein>
    <submittedName>
        <fullName evidence="2">Uncharacterized protein</fullName>
    </submittedName>
</protein>
<dbReference type="OrthoDB" id="361835at2759"/>
<dbReference type="EMBL" id="JACMSC010000022">
    <property type="protein sequence ID" value="KAG6468706.1"/>
    <property type="molecule type" value="Genomic_DNA"/>
</dbReference>
<feature type="compositionally biased region" description="Low complexity" evidence="1">
    <location>
        <begin position="1"/>
        <end position="15"/>
    </location>
</feature>
<name>A0A8J5EP89_ZINOF</name>
<proteinExistence type="predicted"/>
<feature type="compositionally biased region" description="Basic residues" evidence="1">
    <location>
        <begin position="203"/>
        <end position="214"/>
    </location>
</feature>
<dbReference type="AlphaFoldDB" id="A0A8J5EP89"/>
<organism evidence="2 3">
    <name type="scientific">Zingiber officinale</name>
    <name type="common">Ginger</name>
    <name type="synonym">Amomum zingiber</name>
    <dbReference type="NCBI Taxonomy" id="94328"/>
    <lineage>
        <taxon>Eukaryota</taxon>
        <taxon>Viridiplantae</taxon>
        <taxon>Streptophyta</taxon>
        <taxon>Embryophyta</taxon>
        <taxon>Tracheophyta</taxon>
        <taxon>Spermatophyta</taxon>
        <taxon>Magnoliopsida</taxon>
        <taxon>Liliopsida</taxon>
        <taxon>Zingiberales</taxon>
        <taxon>Zingiberaceae</taxon>
        <taxon>Zingiber</taxon>
    </lineage>
</organism>
<gene>
    <name evidence="2" type="ORF">ZIOFF_073399</name>
</gene>
<evidence type="ECO:0000256" key="1">
    <source>
        <dbReference type="SAM" id="MobiDB-lite"/>
    </source>
</evidence>
<evidence type="ECO:0000313" key="3">
    <source>
        <dbReference type="Proteomes" id="UP000734854"/>
    </source>
</evidence>
<dbReference type="PANTHER" id="PTHR33828:SF2">
    <property type="entry name" value="NUCLEOLIN"/>
    <property type="match status" value="1"/>
</dbReference>
<dbReference type="PANTHER" id="PTHR33828">
    <property type="entry name" value="OS05G0596200 PROTEIN"/>
    <property type="match status" value="1"/>
</dbReference>
<feature type="compositionally biased region" description="Polar residues" evidence="1">
    <location>
        <begin position="187"/>
        <end position="202"/>
    </location>
</feature>
<dbReference type="Proteomes" id="UP000734854">
    <property type="component" value="Unassembled WGS sequence"/>
</dbReference>
<feature type="region of interest" description="Disordered" evidence="1">
    <location>
        <begin position="1"/>
        <end position="54"/>
    </location>
</feature>
<comment type="caution">
    <text evidence="2">The sequence shown here is derived from an EMBL/GenBank/DDBJ whole genome shotgun (WGS) entry which is preliminary data.</text>
</comment>
<feature type="compositionally biased region" description="Basic and acidic residues" evidence="1">
    <location>
        <begin position="38"/>
        <end position="50"/>
    </location>
</feature>
<sequence>MASPPEDTTTSTPRRTISREMKRKRKGTGDGKSSSMPLREEEQKHHKSETTETADFFEGSCTKKSRKTKNEKAKTCKWDLEQEVESESCLPGQRYKTLDQREPFRIFLETLYQKLPEDELPALWMMEWGLLPYDEAKKAYERNLSKKLCKMESENNEVEDTRSSSLSEKNMDFASRTVSKTKKQKTRNNSPDGAVSEPSSGRNKQKKKKHKVRD</sequence>
<evidence type="ECO:0000313" key="2">
    <source>
        <dbReference type="EMBL" id="KAG6468706.1"/>
    </source>
</evidence>
<feature type="region of interest" description="Disordered" evidence="1">
    <location>
        <begin position="148"/>
        <end position="214"/>
    </location>
</feature>
<accession>A0A8J5EP89</accession>